<evidence type="ECO:0000313" key="1">
    <source>
        <dbReference type="EMBL" id="KWX23677.1"/>
    </source>
</evidence>
<dbReference type="RefSeq" id="WP_067849098.1">
    <property type="nucleotide sequence ID" value="NZ_LGTW01000007.1"/>
</dbReference>
<protein>
    <submittedName>
        <fullName evidence="1">Peptidase M19</fullName>
    </submittedName>
</protein>
<dbReference type="PATRIC" id="fig|59750.3.peg.6660"/>
<dbReference type="Gene3D" id="3.20.20.140">
    <property type="entry name" value="Metal-dependent hydrolases"/>
    <property type="match status" value="1"/>
</dbReference>
<name>A0A132PNA1_9MYCO</name>
<dbReference type="InterPro" id="IPR008257">
    <property type="entry name" value="Pept_M19"/>
</dbReference>
<dbReference type="GO" id="GO:0006508">
    <property type="term" value="P:proteolysis"/>
    <property type="evidence" value="ECO:0007669"/>
    <property type="project" value="InterPro"/>
</dbReference>
<dbReference type="PANTHER" id="PTHR10443">
    <property type="entry name" value="MICROSOMAL DIPEPTIDASE"/>
    <property type="match status" value="1"/>
</dbReference>
<dbReference type="AlphaFoldDB" id="A0A132PNA1"/>
<accession>A0A132PNA1</accession>
<dbReference type="PROSITE" id="PS51365">
    <property type="entry name" value="RENAL_DIPEPTIDASE_2"/>
    <property type="match status" value="1"/>
</dbReference>
<comment type="caution">
    <text evidence="1">The sequence shown here is derived from an EMBL/GenBank/DDBJ whole genome shotgun (WGS) entry which is preliminary data.</text>
</comment>
<keyword evidence="2" id="KW-1185">Reference proteome</keyword>
<dbReference type="Proteomes" id="UP000070612">
    <property type="component" value="Unassembled WGS sequence"/>
</dbReference>
<dbReference type="GO" id="GO:0070573">
    <property type="term" value="F:metallodipeptidase activity"/>
    <property type="evidence" value="ECO:0007669"/>
    <property type="project" value="InterPro"/>
</dbReference>
<evidence type="ECO:0000313" key="2">
    <source>
        <dbReference type="Proteomes" id="UP000070612"/>
    </source>
</evidence>
<dbReference type="EMBL" id="LGTW01000007">
    <property type="protein sequence ID" value="KWX23677.1"/>
    <property type="molecule type" value="Genomic_DNA"/>
</dbReference>
<dbReference type="Pfam" id="PF01244">
    <property type="entry name" value="Peptidase_M19"/>
    <property type="match status" value="1"/>
</dbReference>
<dbReference type="InterPro" id="IPR032466">
    <property type="entry name" value="Metal_Hydrolase"/>
</dbReference>
<organism evidence="1 2">
    <name type="scientific">Mycolicibacterium wolinskyi</name>
    <dbReference type="NCBI Taxonomy" id="59750"/>
    <lineage>
        <taxon>Bacteria</taxon>
        <taxon>Bacillati</taxon>
        <taxon>Actinomycetota</taxon>
        <taxon>Actinomycetes</taxon>
        <taxon>Mycobacteriales</taxon>
        <taxon>Mycobacteriaceae</taxon>
        <taxon>Mycolicibacterium</taxon>
    </lineage>
</organism>
<reference evidence="1 2" key="1">
    <citation type="submission" date="2015-07" db="EMBL/GenBank/DDBJ databases">
        <title>A draft genome sequence of Mycobacterium wolinskyi.</title>
        <authorList>
            <person name="de Man T.J."/>
            <person name="Perry K.A."/>
            <person name="Coulliette A.D."/>
            <person name="Jensen B."/>
            <person name="Toney N.C."/>
            <person name="Limbago B.M."/>
            <person name="Noble-Wang J."/>
        </authorList>
    </citation>
    <scope>NUCLEOTIDE SEQUENCE [LARGE SCALE GENOMIC DNA]</scope>
    <source>
        <strain evidence="1 2">CDC_01</strain>
    </source>
</reference>
<gene>
    <name evidence="1" type="ORF">AFM11_12835</name>
</gene>
<dbReference type="SUPFAM" id="SSF51556">
    <property type="entry name" value="Metallo-dependent hydrolases"/>
    <property type="match status" value="1"/>
</dbReference>
<sequence length="334" mass="36684">MSRLTHSDVLVVDGLQINNWDRKVLEELVAGGVTGVNATCAVWDGPAETLRAVAQWYQLVASNDDIVTLAETCEQVREAKQDGRIAVLLGFQNSSPFGDDFRMVEIFHRLGVRVAQLTYNIQNLVGGACYDENDSGLTAFGRIIVGEMNRVGMLIDLSHVGNRTCLDAIEASATPVAITHSNPTWFVESPRNKPDEVINALAARGGVIGCCLYPNVLGGDSTTRAQFATMVARLVDQIGPDHVAIGSDCTRNWSEDYVGWLRNGRWRHPDHNPVEPTWPMWPDWFCGPADFPALTEGLQEVGLDDATIIKILGENWLRLFDEVFPGVEPTGARP</sequence>
<dbReference type="PANTHER" id="PTHR10443:SF12">
    <property type="entry name" value="DIPEPTIDASE"/>
    <property type="match status" value="1"/>
</dbReference>
<proteinExistence type="predicted"/>